<dbReference type="Gene3D" id="3.40.50.20">
    <property type="match status" value="1"/>
</dbReference>
<feature type="region of interest" description="Disordered" evidence="4">
    <location>
        <begin position="345"/>
        <end position="369"/>
    </location>
</feature>
<keyword evidence="3" id="KW-0547">Nucleotide-binding</keyword>
<evidence type="ECO:0000256" key="3">
    <source>
        <dbReference type="PROSITE-ProRule" id="PRU00409"/>
    </source>
</evidence>
<evidence type="ECO:0000259" key="5">
    <source>
        <dbReference type="PROSITE" id="PS50975"/>
    </source>
</evidence>
<protein>
    <submittedName>
        <fullName evidence="6">ATP-grasp domain-containing protein</fullName>
    </submittedName>
</protein>
<feature type="domain" description="ATP-grasp" evidence="5">
    <location>
        <begin position="125"/>
        <end position="342"/>
    </location>
</feature>
<evidence type="ECO:0000256" key="2">
    <source>
        <dbReference type="ARBA" id="ARBA00022598"/>
    </source>
</evidence>
<comment type="caution">
    <text evidence="6">The sequence shown here is derived from an EMBL/GenBank/DDBJ whole genome shotgun (WGS) entry which is preliminary data.</text>
</comment>
<evidence type="ECO:0000256" key="4">
    <source>
        <dbReference type="SAM" id="MobiDB-lite"/>
    </source>
</evidence>
<gene>
    <name evidence="6" type="ORF">L2K70_11290</name>
</gene>
<accession>A0ABS9HDJ1</accession>
<dbReference type="SUPFAM" id="SSF56059">
    <property type="entry name" value="Glutathione synthetase ATP-binding domain-like"/>
    <property type="match status" value="1"/>
</dbReference>
<sequence length="369" mass="38831">MRLLHLTGSAVDPLLDDVSRLYARGCLDAVGTLEGLEHVVAHVSPGGAWRFPAALDDASLAQAPALDLGQAVDRLATLGIDAALPQMFCRPGMTTYRGLLELLDIPYVGNRPDTMALGADKPRASAVVKAAGVAVPDSQVVLAGASVETLAIDLPVVVKPADSDNSLGVRLVRAAAEWDDAVREAAQHATGGRVLVESYVELGHEVRCGVVQHGDTLRCLPLEEYAVDAEHKPVRDHDDKLRRDDAGDLGLVAKDADHAWVLDPDDPATAGMTRAVQDAALLAYDALGCRHHGLFDFRVDPGGTPYFLEASLYCSFAPSSVVVTMARAAGLALPDLLTSSLALVATPPGTPGPDQHLAPATPPRKDPTR</sequence>
<organism evidence="6 7">
    <name type="scientific">Nocardioides potassii</name>
    <dbReference type="NCBI Taxonomy" id="2911371"/>
    <lineage>
        <taxon>Bacteria</taxon>
        <taxon>Bacillati</taxon>
        <taxon>Actinomycetota</taxon>
        <taxon>Actinomycetes</taxon>
        <taxon>Propionibacteriales</taxon>
        <taxon>Nocardioidaceae</taxon>
        <taxon>Nocardioides</taxon>
    </lineage>
</organism>
<dbReference type="PANTHER" id="PTHR23132">
    <property type="entry name" value="D-ALANINE--D-ALANINE LIGASE"/>
    <property type="match status" value="1"/>
</dbReference>
<dbReference type="InterPro" id="IPR011761">
    <property type="entry name" value="ATP-grasp"/>
</dbReference>
<comment type="similarity">
    <text evidence="1">Belongs to the D-alanine--D-alanine ligase family.</text>
</comment>
<dbReference type="InterPro" id="IPR011095">
    <property type="entry name" value="Dala_Dala_lig_C"/>
</dbReference>
<name>A0ABS9HDJ1_9ACTN</name>
<dbReference type="PROSITE" id="PS50975">
    <property type="entry name" value="ATP_GRASP"/>
    <property type="match status" value="1"/>
</dbReference>
<dbReference type="Gene3D" id="3.30.470.20">
    <property type="entry name" value="ATP-grasp fold, B domain"/>
    <property type="match status" value="1"/>
</dbReference>
<keyword evidence="2" id="KW-0436">Ligase</keyword>
<dbReference type="Proteomes" id="UP001201161">
    <property type="component" value="Unassembled WGS sequence"/>
</dbReference>
<proteinExistence type="inferred from homology"/>
<dbReference type="EMBL" id="JAKJHZ010000007">
    <property type="protein sequence ID" value="MCF6378186.1"/>
    <property type="molecule type" value="Genomic_DNA"/>
</dbReference>
<evidence type="ECO:0000313" key="6">
    <source>
        <dbReference type="EMBL" id="MCF6378186.1"/>
    </source>
</evidence>
<evidence type="ECO:0000256" key="1">
    <source>
        <dbReference type="ARBA" id="ARBA00010871"/>
    </source>
</evidence>
<dbReference type="Pfam" id="PF07478">
    <property type="entry name" value="Dala_Dala_lig_C"/>
    <property type="match status" value="1"/>
</dbReference>
<keyword evidence="3" id="KW-0067">ATP-binding</keyword>
<evidence type="ECO:0000313" key="7">
    <source>
        <dbReference type="Proteomes" id="UP001201161"/>
    </source>
</evidence>
<dbReference type="PANTHER" id="PTHR23132:SF23">
    <property type="entry name" value="D-ALANINE--D-ALANINE LIGASE B"/>
    <property type="match status" value="1"/>
</dbReference>
<keyword evidence="7" id="KW-1185">Reference proteome</keyword>
<reference evidence="6 7" key="1">
    <citation type="submission" date="2022-01" db="EMBL/GenBank/DDBJ databases">
        <title>Nocardioides sp. nov., an actinomycete isolated from mining soil.</title>
        <authorList>
            <person name="Liu L."/>
        </authorList>
    </citation>
    <scope>NUCLEOTIDE SEQUENCE [LARGE SCALE GENOMIC DNA]</scope>
    <source>
        <strain evidence="6 7">KLBMP 9356</strain>
    </source>
</reference>
<dbReference type="Gene3D" id="3.30.1490.20">
    <property type="entry name" value="ATP-grasp fold, A domain"/>
    <property type="match status" value="1"/>
</dbReference>
<dbReference type="RefSeq" id="WP_236401937.1">
    <property type="nucleotide sequence ID" value="NZ_JAKJHZ010000007.1"/>
</dbReference>
<dbReference type="InterPro" id="IPR013815">
    <property type="entry name" value="ATP_grasp_subdomain_1"/>
</dbReference>